<dbReference type="PANTHER" id="PTHR34039:SF1">
    <property type="entry name" value="UPF0102 PROTEIN YRAN"/>
    <property type="match status" value="1"/>
</dbReference>
<dbReference type="EMBL" id="PQGG01000013">
    <property type="protein sequence ID" value="POP53540.1"/>
    <property type="molecule type" value="Genomic_DNA"/>
</dbReference>
<dbReference type="InterPro" id="IPR011335">
    <property type="entry name" value="Restrct_endonuc-II-like"/>
</dbReference>
<comment type="caution">
    <text evidence="3">The sequence shown here is derived from an EMBL/GenBank/DDBJ whole genome shotgun (WGS) entry which is preliminary data.</text>
</comment>
<gene>
    <name evidence="3" type="ORF">C0068_06170</name>
    <name evidence="4" type="ORF">D0911_11790</name>
</gene>
<dbReference type="AlphaFoldDB" id="A0A2S4HHZ2"/>
<comment type="similarity">
    <text evidence="1 2">Belongs to the UPF0102 family.</text>
</comment>
<dbReference type="Gene3D" id="3.40.1350.10">
    <property type="match status" value="1"/>
</dbReference>
<dbReference type="InterPro" id="IPR003509">
    <property type="entry name" value="UPF0102_YraN-like"/>
</dbReference>
<evidence type="ECO:0000256" key="2">
    <source>
        <dbReference type="HAMAP-Rule" id="MF_00048"/>
    </source>
</evidence>
<reference evidence="3" key="1">
    <citation type="submission" date="2018-01" db="EMBL/GenBank/DDBJ databases">
        <authorList>
            <person name="Yu X.-D."/>
        </authorList>
    </citation>
    <scope>NUCLEOTIDE SEQUENCE</scope>
    <source>
        <strain evidence="3">ZX-21</strain>
    </source>
</reference>
<reference evidence="4 6" key="2">
    <citation type="submission" date="2018-10" db="EMBL/GenBank/DDBJ databases">
        <title>Draft genome sequence of Zhongshania sp. DSW25-10.</title>
        <authorList>
            <person name="Oh J."/>
        </authorList>
    </citation>
    <scope>NUCLEOTIDE SEQUENCE [LARGE SCALE GENOMIC DNA]</scope>
    <source>
        <strain evidence="4 6">DSW25-10</strain>
    </source>
</reference>
<evidence type="ECO:0000313" key="3">
    <source>
        <dbReference type="EMBL" id="POP53540.1"/>
    </source>
</evidence>
<name>A0A2S4HHZ2_9GAMM</name>
<dbReference type="Proteomes" id="UP000237222">
    <property type="component" value="Unassembled WGS sequence"/>
</dbReference>
<dbReference type="HAMAP" id="MF_00048">
    <property type="entry name" value="UPF0102"/>
    <property type="match status" value="1"/>
</dbReference>
<dbReference type="Proteomes" id="UP000274695">
    <property type="component" value="Unassembled WGS sequence"/>
</dbReference>
<evidence type="ECO:0000256" key="1">
    <source>
        <dbReference type="ARBA" id="ARBA00006738"/>
    </source>
</evidence>
<protein>
    <recommendedName>
        <fullName evidence="2">UPF0102 protein C0068_06170</fullName>
    </recommendedName>
</protein>
<dbReference type="SUPFAM" id="SSF52980">
    <property type="entry name" value="Restriction endonuclease-like"/>
    <property type="match status" value="1"/>
</dbReference>
<dbReference type="Pfam" id="PF02021">
    <property type="entry name" value="UPF0102"/>
    <property type="match status" value="1"/>
</dbReference>
<dbReference type="PANTHER" id="PTHR34039">
    <property type="entry name" value="UPF0102 PROTEIN YRAN"/>
    <property type="match status" value="1"/>
</dbReference>
<dbReference type="EMBL" id="RHGB01000012">
    <property type="protein sequence ID" value="RNL61632.1"/>
    <property type="molecule type" value="Genomic_DNA"/>
</dbReference>
<dbReference type="InterPro" id="IPR011856">
    <property type="entry name" value="tRNA_endonuc-like_dom_sf"/>
</dbReference>
<dbReference type="OrthoDB" id="9794876at2"/>
<keyword evidence="6" id="KW-1185">Reference proteome</keyword>
<sequence>MIFKQSTAVNIGAQAELGACRLLKKHKLKVIQQNYRCRFGEIDIIAKSDQHLIFVEVRYRQSSSFGSAAETVTFKKQQRIILTARHFLSRGDYAELPCRFDVIEVSSDKDGKLQFNWLVNAFQE</sequence>
<evidence type="ECO:0000313" key="5">
    <source>
        <dbReference type="Proteomes" id="UP000237222"/>
    </source>
</evidence>
<dbReference type="NCBIfam" id="NF009150">
    <property type="entry name" value="PRK12497.1-3"/>
    <property type="match status" value="1"/>
</dbReference>
<dbReference type="NCBIfam" id="TIGR00252">
    <property type="entry name" value="YraN family protein"/>
    <property type="match status" value="1"/>
</dbReference>
<organism evidence="3 5">
    <name type="scientific">Zhongshania marina</name>
    <dbReference type="NCBI Taxonomy" id="2304603"/>
    <lineage>
        <taxon>Bacteria</taxon>
        <taxon>Pseudomonadati</taxon>
        <taxon>Pseudomonadota</taxon>
        <taxon>Gammaproteobacteria</taxon>
        <taxon>Cellvibrionales</taxon>
        <taxon>Spongiibacteraceae</taxon>
        <taxon>Zhongshania</taxon>
    </lineage>
</organism>
<dbReference type="RefSeq" id="WP_103683613.1">
    <property type="nucleotide sequence ID" value="NZ_PQGG01000013.1"/>
</dbReference>
<evidence type="ECO:0000313" key="4">
    <source>
        <dbReference type="EMBL" id="RNL61632.1"/>
    </source>
</evidence>
<evidence type="ECO:0000313" key="6">
    <source>
        <dbReference type="Proteomes" id="UP000274695"/>
    </source>
</evidence>
<proteinExistence type="inferred from homology"/>
<dbReference type="CDD" id="cd20736">
    <property type="entry name" value="PoNe_Nuclease"/>
    <property type="match status" value="1"/>
</dbReference>
<dbReference type="GO" id="GO:0003676">
    <property type="term" value="F:nucleic acid binding"/>
    <property type="evidence" value="ECO:0007669"/>
    <property type="project" value="InterPro"/>
</dbReference>
<accession>A0A2S4HHZ2</accession>